<dbReference type="Proteomes" id="UP000009168">
    <property type="component" value="Unassembled WGS sequence"/>
</dbReference>
<dbReference type="RefSeq" id="XP_001008023.2">
    <property type="nucleotide sequence ID" value="XM_001008023.3"/>
</dbReference>
<dbReference type="PANTHER" id="PTHR10579">
    <property type="entry name" value="CALCIUM-ACTIVATED CHLORIDE CHANNEL REGULATOR"/>
    <property type="match status" value="1"/>
</dbReference>
<feature type="region of interest" description="Disordered" evidence="1">
    <location>
        <begin position="25"/>
        <end position="48"/>
    </location>
</feature>
<gene>
    <name evidence="3" type="ORF">TTHERM_00001430</name>
</gene>
<dbReference type="KEGG" id="tet:TTHERM_00001430"/>
<evidence type="ECO:0000256" key="1">
    <source>
        <dbReference type="SAM" id="MobiDB-lite"/>
    </source>
</evidence>
<dbReference type="AlphaFoldDB" id="Q22SJ4"/>
<dbReference type="Gene3D" id="3.40.50.410">
    <property type="entry name" value="von Willebrand factor, type A domain"/>
    <property type="match status" value="1"/>
</dbReference>
<feature type="domain" description="VWFA" evidence="2">
    <location>
        <begin position="209"/>
        <end position="383"/>
    </location>
</feature>
<dbReference type="InterPro" id="IPR051266">
    <property type="entry name" value="CLCR"/>
</dbReference>
<feature type="compositionally biased region" description="Polar residues" evidence="1">
    <location>
        <begin position="31"/>
        <end position="48"/>
    </location>
</feature>
<proteinExistence type="predicted"/>
<dbReference type="HOGENOM" id="CLU_019770_0_0_1"/>
<dbReference type="Pfam" id="PF00092">
    <property type="entry name" value="VWA"/>
    <property type="match status" value="1"/>
</dbReference>
<evidence type="ECO:0000313" key="4">
    <source>
        <dbReference type="Proteomes" id="UP000009168"/>
    </source>
</evidence>
<reference evidence="4" key="1">
    <citation type="journal article" date="2006" name="PLoS Biol.">
        <title>Macronuclear genome sequence of the ciliate Tetrahymena thermophila, a model eukaryote.</title>
        <authorList>
            <person name="Eisen J.A."/>
            <person name="Coyne R.S."/>
            <person name="Wu M."/>
            <person name="Wu D."/>
            <person name="Thiagarajan M."/>
            <person name="Wortman J.R."/>
            <person name="Badger J.H."/>
            <person name="Ren Q."/>
            <person name="Amedeo P."/>
            <person name="Jones K.M."/>
            <person name="Tallon L.J."/>
            <person name="Delcher A.L."/>
            <person name="Salzberg S.L."/>
            <person name="Silva J.C."/>
            <person name="Haas B.J."/>
            <person name="Majoros W.H."/>
            <person name="Farzad M."/>
            <person name="Carlton J.M."/>
            <person name="Smith R.K. Jr."/>
            <person name="Garg J."/>
            <person name="Pearlman R.E."/>
            <person name="Karrer K.M."/>
            <person name="Sun L."/>
            <person name="Manning G."/>
            <person name="Elde N.C."/>
            <person name="Turkewitz A.P."/>
            <person name="Asai D.J."/>
            <person name="Wilkes D.E."/>
            <person name="Wang Y."/>
            <person name="Cai H."/>
            <person name="Collins K."/>
            <person name="Stewart B.A."/>
            <person name="Lee S.R."/>
            <person name="Wilamowska K."/>
            <person name="Weinberg Z."/>
            <person name="Ruzzo W.L."/>
            <person name="Wloga D."/>
            <person name="Gaertig J."/>
            <person name="Frankel J."/>
            <person name="Tsao C.-C."/>
            <person name="Gorovsky M.A."/>
            <person name="Keeling P.J."/>
            <person name="Waller R.F."/>
            <person name="Patron N.J."/>
            <person name="Cherry J.M."/>
            <person name="Stover N.A."/>
            <person name="Krieger C.J."/>
            <person name="del Toro C."/>
            <person name="Ryder H.F."/>
            <person name="Williamson S.C."/>
            <person name="Barbeau R.A."/>
            <person name="Hamilton E.P."/>
            <person name="Orias E."/>
        </authorList>
    </citation>
    <scope>NUCLEOTIDE SEQUENCE [LARGE SCALE GENOMIC DNA]</scope>
    <source>
        <strain evidence="4">SB210</strain>
    </source>
</reference>
<accession>Q22SJ4</accession>
<organism evidence="3 4">
    <name type="scientific">Tetrahymena thermophila (strain SB210)</name>
    <dbReference type="NCBI Taxonomy" id="312017"/>
    <lineage>
        <taxon>Eukaryota</taxon>
        <taxon>Sar</taxon>
        <taxon>Alveolata</taxon>
        <taxon>Ciliophora</taxon>
        <taxon>Intramacronucleata</taxon>
        <taxon>Oligohymenophorea</taxon>
        <taxon>Hymenostomatida</taxon>
        <taxon>Tetrahymenina</taxon>
        <taxon>Tetrahymenidae</taxon>
        <taxon>Tetrahymena</taxon>
    </lineage>
</organism>
<keyword evidence="4" id="KW-1185">Reference proteome</keyword>
<sequence>MDKNNINTVNSITIPQKKQSVSIKTEAKKISQPSTLAKKTTSSISKNLSNQVKTSPQVQLISPVIKKAVLQPQSVVVQKQPLAQNPVQAKTIQPKTVVPKSLTSIQKSDISIEKQEKIQKLDTKTMLQEQEIKPDLQQMVKDAKKPSYDLEKGLTFEIKTLNKHFQFNNEQDCNIPIMVSVKTQDSTNDILEEQKEQVKQVEQSRPSIDLVCVIDNSGSMQGEKIQNVKTTLLQLLDMLNSNDRLSLILFNSYPTLLCNLRKVDDENTPNIQSIINSITADGGTDINSGMLMAFNILQKRQFFNPVSSIFLLSDGQDNGADEKIKKYINSNQSLKNECFSIHSFGFGSDHDGPLMNRICQLKDGNFYYVEKINQVDEFFVDALGGLFSVVAQEILIEINLNRQDKNFQKYFSNCKVSKTYGDMWKCIKQDEIYQIKINQLFSGVSKDFIMEIVVPKQEVKMLEDFERNLEIVKGQLTAIPVDIQYTTKIVKDSNLILTLFLQNETVPVDSEINDAVEFNYLRVQAAEAMEVAINFSEKQQYDQGQVVLKSILSKIENSHPKNKEKVQILKKDLLDCQESAKPRVYENVGKYKMLSKKEANFKQASQAVEECDMYQNNIQKKMVMHLKSKKM</sequence>
<dbReference type="EMBL" id="GG662845">
    <property type="protein sequence ID" value="EAR87778.2"/>
    <property type="molecule type" value="Genomic_DNA"/>
</dbReference>
<evidence type="ECO:0000313" key="3">
    <source>
        <dbReference type="EMBL" id="EAR87778.2"/>
    </source>
</evidence>
<dbReference type="GeneID" id="7832372"/>
<dbReference type="PROSITE" id="PS50234">
    <property type="entry name" value="VWFA"/>
    <property type="match status" value="1"/>
</dbReference>
<evidence type="ECO:0000259" key="2">
    <source>
        <dbReference type="PROSITE" id="PS50234"/>
    </source>
</evidence>
<dbReference type="InterPro" id="IPR036465">
    <property type="entry name" value="vWFA_dom_sf"/>
</dbReference>
<name>Q22SJ4_TETTS</name>
<dbReference type="OrthoDB" id="309945at2759"/>
<dbReference type="InParanoid" id="Q22SJ4"/>
<dbReference type="SMART" id="SM00327">
    <property type="entry name" value="VWA"/>
    <property type="match status" value="1"/>
</dbReference>
<dbReference type="eggNOG" id="ENOG502S31S">
    <property type="taxonomic scope" value="Eukaryota"/>
</dbReference>
<dbReference type="PANTHER" id="PTHR10579:SF43">
    <property type="entry name" value="ZINC FINGER (C3HC4-TYPE RING FINGER) FAMILY PROTEIN"/>
    <property type="match status" value="1"/>
</dbReference>
<dbReference type="STRING" id="312017.Q22SJ4"/>
<dbReference type="SUPFAM" id="SSF53300">
    <property type="entry name" value="vWA-like"/>
    <property type="match status" value="1"/>
</dbReference>
<dbReference type="InterPro" id="IPR002035">
    <property type="entry name" value="VWF_A"/>
</dbReference>
<protein>
    <submittedName>
        <fullName evidence="3">von willebrand factor type A (VWA) domain was originally protein</fullName>
    </submittedName>
</protein>